<reference evidence="3" key="1">
    <citation type="journal article" date="2019" name="Int. J. Syst. Evol. Microbiol.">
        <title>The Global Catalogue of Microorganisms (GCM) 10K type strain sequencing project: providing services to taxonomists for standard genome sequencing and annotation.</title>
        <authorList>
            <consortium name="The Broad Institute Genomics Platform"/>
            <consortium name="The Broad Institute Genome Sequencing Center for Infectious Disease"/>
            <person name="Wu L."/>
            <person name="Ma J."/>
        </authorList>
    </citation>
    <scope>NUCLEOTIDE SEQUENCE [LARGE SCALE GENOMIC DNA]</scope>
    <source>
        <strain evidence="3">CGMCC 1.8859</strain>
    </source>
</reference>
<name>A0ABQ2P8T6_9NEIS</name>
<dbReference type="GO" id="GO:0016740">
    <property type="term" value="F:transferase activity"/>
    <property type="evidence" value="ECO:0007669"/>
    <property type="project" value="UniProtKB-KW"/>
</dbReference>
<dbReference type="Pfam" id="PF13692">
    <property type="entry name" value="Glyco_trans_1_4"/>
    <property type="match status" value="1"/>
</dbReference>
<dbReference type="SUPFAM" id="SSF53756">
    <property type="entry name" value="UDP-Glycosyltransferase/glycogen phosphorylase"/>
    <property type="match status" value="1"/>
</dbReference>
<evidence type="ECO:0000313" key="2">
    <source>
        <dbReference type="EMBL" id="GGP20719.1"/>
    </source>
</evidence>
<dbReference type="InterPro" id="IPR028098">
    <property type="entry name" value="Glyco_trans_4-like_N"/>
</dbReference>
<dbReference type="Proteomes" id="UP000637267">
    <property type="component" value="Unassembled WGS sequence"/>
</dbReference>
<evidence type="ECO:0000259" key="1">
    <source>
        <dbReference type="Pfam" id="PF13439"/>
    </source>
</evidence>
<dbReference type="CDD" id="cd03801">
    <property type="entry name" value="GT4_PimA-like"/>
    <property type="match status" value="1"/>
</dbReference>
<proteinExistence type="predicted"/>
<gene>
    <name evidence="2" type="ORF">GCM10010970_16610</name>
</gene>
<keyword evidence="3" id="KW-1185">Reference proteome</keyword>
<dbReference type="Pfam" id="PF13439">
    <property type="entry name" value="Glyco_transf_4"/>
    <property type="match status" value="1"/>
</dbReference>
<dbReference type="EMBL" id="BMLX01000002">
    <property type="protein sequence ID" value="GGP20719.1"/>
    <property type="molecule type" value="Genomic_DNA"/>
</dbReference>
<accession>A0ABQ2P8T6</accession>
<dbReference type="RefSeq" id="WP_188703807.1">
    <property type="nucleotide sequence ID" value="NZ_BMLX01000002.1"/>
</dbReference>
<dbReference type="PANTHER" id="PTHR12526">
    <property type="entry name" value="GLYCOSYLTRANSFERASE"/>
    <property type="match status" value="1"/>
</dbReference>
<feature type="domain" description="Glycosyltransferase subfamily 4-like N-terminal" evidence="1">
    <location>
        <begin position="13"/>
        <end position="142"/>
    </location>
</feature>
<evidence type="ECO:0000313" key="3">
    <source>
        <dbReference type="Proteomes" id="UP000637267"/>
    </source>
</evidence>
<comment type="caution">
    <text evidence="2">The sequence shown here is derived from an EMBL/GenBank/DDBJ whole genome shotgun (WGS) entry which is preliminary data.</text>
</comment>
<organism evidence="2 3">
    <name type="scientific">Silvimonas iriomotensis</name>
    <dbReference type="NCBI Taxonomy" id="449662"/>
    <lineage>
        <taxon>Bacteria</taxon>
        <taxon>Pseudomonadati</taxon>
        <taxon>Pseudomonadota</taxon>
        <taxon>Betaproteobacteria</taxon>
        <taxon>Neisseriales</taxon>
        <taxon>Chitinibacteraceae</taxon>
        <taxon>Silvimonas</taxon>
    </lineage>
</organism>
<protein>
    <submittedName>
        <fullName evidence="2">Glycosyl transferase</fullName>
    </submittedName>
</protein>
<dbReference type="PANTHER" id="PTHR12526:SF637">
    <property type="entry name" value="GLYCOSYLTRANSFERASE EPSF-RELATED"/>
    <property type="match status" value="1"/>
</dbReference>
<keyword evidence="2" id="KW-0808">Transferase</keyword>
<sequence>MNILQLNFENGWRGGERQTFLTMLQFREEGHTVHLLSRAGSDMGRRAREAGFVVHECKGAGGVLAFLIRQGRQYDVLHVQTGHMLTWAVLTRWLHGAPVIYSRRVAFRLKGALTRFKYRHTDLVVAISDACANSVKAVGVGHVPVIADATLPVVTDAARMAALAAGLGLAGRKVVATTSALAADKDPLMLVDAIAALKKQRDDFVFVHFGTGKLDAEVRARVAALQLQDHFVFAGYQQQVEALFGLFDVFVMSSREEGLGSSVLDAFSARVPVASTSAGGLKELLADERGLTSPPGDAAALAHNISVLLDKPHWAAGMVARAADYYEQHHRLDTMGRAYLSLFDKLLNGRRRCHIQPVSPLAAPAAPEVASQA</sequence>
<dbReference type="Gene3D" id="3.40.50.2000">
    <property type="entry name" value="Glycogen Phosphorylase B"/>
    <property type="match status" value="2"/>
</dbReference>